<organism evidence="1 2">
    <name type="scientific">Orbilia ellipsospora</name>
    <dbReference type="NCBI Taxonomy" id="2528407"/>
    <lineage>
        <taxon>Eukaryota</taxon>
        <taxon>Fungi</taxon>
        <taxon>Dikarya</taxon>
        <taxon>Ascomycota</taxon>
        <taxon>Pezizomycotina</taxon>
        <taxon>Orbiliomycetes</taxon>
        <taxon>Orbiliales</taxon>
        <taxon>Orbiliaceae</taxon>
        <taxon>Orbilia</taxon>
    </lineage>
</organism>
<sequence length="78" mass="8803">MLGRLRMSIKDCLSQYQTVGKKVFGSNASTVTKVTKGIFGSAYYDIEELQRQIKVLLREKEIDETEAFLEAPDPSCKV</sequence>
<protein>
    <submittedName>
        <fullName evidence="1">Uncharacterized protein</fullName>
    </submittedName>
</protein>
<evidence type="ECO:0000313" key="2">
    <source>
        <dbReference type="Proteomes" id="UP001365542"/>
    </source>
</evidence>
<keyword evidence="2" id="KW-1185">Reference proteome</keyword>
<accession>A0AAV9WRP8</accession>
<gene>
    <name evidence="1" type="ORF">TWF694_005671</name>
</gene>
<proteinExistence type="predicted"/>
<reference evidence="1 2" key="1">
    <citation type="submission" date="2019-10" db="EMBL/GenBank/DDBJ databases">
        <authorList>
            <person name="Palmer J.M."/>
        </authorList>
    </citation>
    <scope>NUCLEOTIDE SEQUENCE [LARGE SCALE GENOMIC DNA]</scope>
    <source>
        <strain evidence="1 2">TWF694</strain>
    </source>
</reference>
<dbReference type="AlphaFoldDB" id="A0AAV9WRP8"/>
<name>A0AAV9WRP8_9PEZI</name>
<dbReference type="Proteomes" id="UP001365542">
    <property type="component" value="Unassembled WGS sequence"/>
</dbReference>
<dbReference type="EMBL" id="JAVHJO010000018">
    <property type="protein sequence ID" value="KAK6524003.1"/>
    <property type="molecule type" value="Genomic_DNA"/>
</dbReference>
<evidence type="ECO:0000313" key="1">
    <source>
        <dbReference type="EMBL" id="KAK6524003.1"/>
    </source>
</evidence>
<comment type="caution">
    <text evidence="1">The sequence shown here is derived from an EMBL/GenBank/DDBJ whole genome shotgun (WGS) entry which is preliminary data.</text>
</comment>
<dbReference type="Gene3D" id="3.40.1090.10">
    <property type="entry name" value="Cytosolic phospholipase A2 catalytic domain"/>
    <property type="match status" value="1"/>
</dbReference>